<evidence type="ECO:0000313" key="2">
    <source>
        <dbReference type="Proteomes" id="UP000441754"/>
    </source>
</evidence>
<evidence type="ECO:0000313" key="1">
    <source>
        <dbReference type="EMBL" id="MRS59850.1"/>
    </source>
</evidence>
<dbReference type="OrthoDB" id="1245779at2"/>
<proteinExistence type="predicted"/>
<organism evidence="1 2">
    <name type="scientific">Larkinella terrae</name>
    <dbReference type="NCBI Taxonomy" id="2025311"/>
    <lineage>
        <taxon>Bacteria</taxon>
        <taxon>Pseudomonadati</taxon>
        <taxon>Bacteroidota</taxon>
        <taxon>Cytophagia</taxon>
        <taxon>Cytophagales</taxon>
        <taxon>Spirosomataceae</taxon>
        <taxon>Larkinella</taxon>
    </lineage>
</organism>
<dbReference type="Proteomes" id="UP000441754">
    <property type="component" value="Unassembled WGS sequence"/>
</dbReference>
<name>A0A7K0ED71_9BACT</name>
<sequence>MESERRQLLDNRVFDQYSAWLGEWIHIVERVLSDISLKQMGKEIEIDLTYWTKQLIKIRESFDSKIETFRNEIEDNIFNISDESNRVRYFRKLEQLTLKTNLNRSSVLEKADYVKYYFIDKGQNDQAFQFFHIAAIALPSCFEGVLKSIYEEIFGDELKSHPIFIEKETSNNQLLSDQKAHLESSVKLQWNCKPAIAGYIISELIRAGYIDPPTTHGDLSYAKLASICFKIFDIQNDGRPTTLDYLKKVVNPESNSLPDYKRAKLKLPDLDQLA</sequence>
<protein>
    <submittedName>
        <fullName evidence="1">Uncharacterized protein</fullName>
    </submittedName>
</protein>
<keyword evidence="2" id="KW-1185">Reference proteome</keyword>
<dbReference type="RefSeq" id="WP_154172234.1">
    <property type="nucleotide sequence ID" value="NZ_WJXZ01000001.1"/>
</dbReference>
<gene>
    <name evidence="1" type="ORF">GJJ30_00990</name>
</gene>
<comment type="caution">
    <text evidence="1">The sequence shown here is derived from an EMBL/GenBank/DDBJ whole genome shotgun (WGS) entry which is preliminary data.</text>
</comment>
<dbReference type="EMBL" id="WJXZ01000001">
    <property type="protein sequence ID" value="MRS59850.1"/>
    <property type="molecule type" value="Genomic_DNA"/>
</dbReference>
<accession>A0A7K0ED71</accession>
<dbReference type="AlphaFoldDB" id="A0A7K0ED71"/>
<reference evidence="1 2" key="1">
    <citation type="journal article" date="2018" name="Antonie Van Leeuwenhoek">
        <title>Larkinella terrae sp. nov., isolated from soil on Jeju Island, South Korea.</title>
        <authorList>
            <person name="Ten L.N."/>
            <person name="Jeon J."/>
            <person name="Park S.J."/>
            <person name="Park S."/>
            <person name="Lee S.Y."/>
            <person name="Kim M.K."/>
            <person name="Jung H.Y."/>
        </authorList>
    </citation>
    <scope>NUCLEOTIDE SEQUENCE [LARGE SCALE GENOMIC DNA]</scope>
    <source>
        <strain evidence="1 2">KCTC 52001</strain>
    </source>
</reference>